<comment type="caution">
    <text evidence="1">The sequence shown here is derived from an EMBL/GenBank/DDBJ whole genome shotgun (WGS) entry which is preliminary data.</text>
</comment>
<dbReference type="RefSeq" id="XP_062661356.1">
    <property type="nucleotide sequence ID" value="XM_062798148.1"/>
</dbReference>
<keyword evidence="2" id="KW-1185">Reference proteome</keyword>
<sequence>MHCSATTPKGLVGLWLFPAVIRCGLGCLPAGHFLVHQPGPAFSFMVFFGPPSHLGLPPIPPRNPPSLALTSVCFNSGDRPIAPRFTAGPSPMTNRRSSDQPTTFSCFPVAEPHNQTRIYTEPTALLSRVLLVVCEPLIDGHFSTSVS</sequence>
<reference evidence="1" key="1">
    <citation type="journal article" date="2023" name="Mol. Phylogenet. Evol.">
        <title>Genome-scale phylogeny and comparative genomics of the fungal order Sordariales.</title>
        <authorList>
            <person name="Hensen N."/>
            <person name="Bonometti L."/>
            <person name="Westerberg I."/>
            <person name="Brannstrom I.O."/>
            <person name="Guillou S."/>
            <person name="Cros-Aarteil S."/>
            <person name="Calhoun S."/>
            <person name="Haridas S."/>
            <person name="Kuo A."/>
            <person name="Mondo S."/>
            <person name="Pangilinan J."/>
            <person name="Riley R."/>
            <person name="LaButti K."/>
            <person name="Andreopoulos B."/>
            <person name="Lipzen A."/>
            <person name="Chen C."/>
            <person name="Yan M."/>
            <person name="Daum C."/>
            <person name="Ng V."/>
            <person name="Clum A."/>
            <person name="Steindorff A."/>
            <person name="Ohm R.A."/>
            <person name="Martin F."/>
            <person name="Silar P."/>
            <person name="Natvig D.O."/>
            <person name="Lalanne C."/>
            <person name="Gautier V."/>
            <person name="Ament-Velasquez S.L."/>
            <person name="Kruys A."/>
            <person name="Hutchinson M.I."/>
            <person name="Powell A.J."/>
            <person name="Barry K."/>
            <person name="Miller A.N."/>
            <person name="Grigoriev I.V."/>
            <person name="Debuchy R."/>
            <person name="Gladieux P."/>
            <person name="Hiltunen Thoren M."/>
            <person name="Johannesson H."/>
        </authorList>
    </citation>
    <scope>NUCLEOTIDE SEQUENCE</scope>
    <source>
        <strain evidence="1">CBS 168.71</strain>
    </source>
</reference>
<evidence type="ECO:0000313" key="1">
    <source>
        <dbReference type="EMBL" id="KAK3297842.1"/>
    </source>
</evidence>
<dbReference type="EMBL" id="JAUEPN010000003">
    <property type="protein sequence ID" value="KAK3297842.1"/>
    <property type="molecule type" value="Genomic_DNA"/>
</dbReference>
<reference evidence="1" key="2">
    <citation type="submission" date="2023-06" db="EMBL/GenBank/DDBJ databases">
        <authorList>
            <consortium name="Lawrence Berkeley National Laboratory"/>
            <person name="Haridas S."/>
            <person name="Hensen N."/>
            <person name="Bonometti L."/>
            <person name="Westerberg I."/>
            <person name="Brannstrom I.O."/>
            <person name="Guillou S."/>
            <person name="Cros-Aarteil S."/>
            <person name="Calhoun S."/>
            <person name="Kuo A."/>
            <person name="Mondo S."/>
            <person name="Pangilinan J."/>
            <person name="Riley R."/>
            <person name="Labutti K."/>
            <person name="Andreopoulos B."/>
            <person name="Lipzen A."/>
            <person name="Chen C."/>
            <person name="Yanf M."/>
            <person name="Daum C."/>
            <person name="Ng V."/>
            <person name="Clum A."/>
            <person name="Steindorff A."/>
            <person name="Ohm R."/>
            <person name="Martin F."/>
            <person name="Silar P."/>
            <person name="Natvig D."/>
            <person name="Lalanne C."/>
            <person name="Gautier V."/>
            <person name="Ament-Velasquez S.L."/>
            <person name="Kruys A."/>
            <person name="Hutchinson M.I."/>
            <person name="Powell A.J."/>
            <person name="Barry K."/>
            <person name="Miller A.N."/>
            <person name="Grigoriev I.V."/>
            <person name="Debuchy R."/>
            <person name="Gladieux P."/>
            <person name="Thoren M.H."/>
            <person name="Johannesson H."/>
        </authorList>
    </citation>
    <scope>NUCLEOTIDE SEQUENCE</scope>
    <source>
        <strain evidence="1">CBS 168.71</strain>
    </source>
</reference>
<dbReference type="AlphaFoldDB" id="A0AAE0LUC9"/>
<dbReference type="Proteomes" id="UP001278766">
    <property type="component" value="Unassembled WGS sequence"/>
</dbReference>
<evidence type="ECO:0000313" key="2">
    <source>
        <dbReference type="Proteomes" id="UP001278766"/>
    </source>
</evidence>
<accession>A0AAE0LUC9</accession>
<dbReference type="GeneID" id="87835096"/>
<protein>
    <submittedName>
        <fullName evidence="1">Uncharacterized protein</fullName>
    </submittedName>
</protein>
<name>A0AAE0LUC9_9PEZI</name>
<organism evidence="1 2">
    <name type="scientific">Chaetomium fimeti</name>
    <dbReference type="NCBI Taxonomy" id="1854472"/>
    <lineage>
        <taxon>Eukaryota</taxon>
        <taxon>Fungi</taxon>
        <taxon>Dikarya</taxon>
        <taxon>Ascomycota</taxon>
        <taxon>Pezizomycotina</taxon>
        <taxon>Sordariomycetes</taxon>
        <taxon>Sordariomycetidae</taxon>
        <taxon>Sordariales</taxon>
        <taxon>Chaetomiaceae</taxon>
        <taxon>Chaetomium</taxon>
    </lineage>
</organism>
<gene>
    <name evidence="1" type="ORF">B0H64DRAFT_132668</name>
</gene>
<proteinExistence type="predicted"/>